<dbReference type="VEuPathDB" id="VectorBase:GPPI036952"/>
<evidence type="ECO:0000313" key="1">
    <source>
        <dbReference type="EnsemblMetazoa" id="GPPI036952-PA"/>
    </source>
</evidence>
<accession>A0A1B0BQ04</accession>
<reference evidence="2" key="1">
    <citation type="submission" date="2015-01" db="EMBL/GenBank/DDBJ databases">
        <authorList>
            <person name="Aksoy S."/>
            <person name="Warren W."/>
            <person name="Wilson R.K."/>
        </authorList>
    </citation>
    <scope>NUCLEOTIDE SEQUENCE [LARGE SCALE GENOMIC DNA]</scope>
    <source>
        <strain evidence="2">IAEA</strain>
    </source>
</reference>
<organism evidence="1 2">
    <name type="scientific">Glossina palpalis gambiensis</name>
    <dbReference type="NCBI Taxonomy" id="67801"/>
    <lineage>
        <taxon>Eukaryota</taxon>
        <taxon>Metazoa</taxon>
        <taxon>Ecdysozoa</taxon>
        <taxon>Arthropoda</taxon>
        <taxon>Hexapoda</taxon>
        <taxon>Insecta</taxon>
        <taxon>Pterygota</taxon>
        <taxon>Neoptera</taxon>
        <taxon>Endopterygota</taxon>
        <taxon>Diptera</taxon>
        <taxon>Brachycera</taxon>
        <taxon>Muscomorpha</taxon>
        <taxon>Hippoboscoidea</taxon>
        <taxon>Glossinidae</taxon>
        <taxon>Glossina</taxon>
    </lineage>
</organism>
<proteinExistence type="predicted"/>
<evidence type="ECO:0000313" key="2">
    <source>
        <dbReference type="Proteomes" id="UP000092460"/>
    </source>
</evidence>
<sequence>MDIMMRRIVCGNNCEFGKTNKITLMQKEDLPAQVLTGTITPLFHTWLSAGGLNNELIHSKMRVIQKTKIIIWILQHFVKCCSSMQKKADKNFHYYSMDENLSFRALARDRITTVLRLEMRTQIC</sequence>
<reference evidence="1" key="2">
    <citation type="submission" date="2020-05" db="UniProtKB">
        <authorList>
            <consortium name="EnsemblMetazoa"/>
        </authorList>
    </citation>
    <scope>IDENTIFICATION</scope>
    <source>
        <strain evidence="1">IAEA</strain>
    </source>
</reference>
<name>A0A1B0BQ04_9MUSC</name>
<dbReference type="AlphaFoldDB" id="A0A1B0BQ04"/>
<protein>
    <submittedName>
        <fullName evidence="1">Uncharacterized protein</fullName>
    </submittedName>
</protein>
<dbReference type="Proteomes" id="UP000092460">
    <property type="component" value="Unassembled WGS sequence"/>
</dbReference>
<keyword evidence="2" id="KW-1185">Reference proteome</keyword>
<dbReference type="EMBL" id="JXJN01018302">
    <property type="status" value="NOT_ANNOTATED_CDS"/>
    <property type="molecule type" value="Genomic_DNA"/>
</dbReference>
<dbReference type="EnsemblMetazoa" id="GPPI036952-RA">
    <property type="protein sequence ID" value="GPPI036952-PA"/>
    <property type="gene ID" value="GPPI036952"/>
</dbReference>